<keyword evidence="10" id="KW-0408">Iron</keyword>
<evidence type="ECO:0000313" key="15">
    <source>
        <dbReference type="EMBL" id="XBS68014.1"/>
    </source>
</evidence>
<keyword evidence="7" id="KW-0479">Metal-binding</keyword>
<keyword evidence="11 13" id="KW-0472">Membrane</keyword>
<evidence type="ECO:0000256" key="7">
    <source>
        <dbReference type="ARBA" id="ARBA00022723"/>
    </source>
</evidence>
<comment type="similarity">
    <text evidence="12">Belongs to the cytochrome b561 family.</text>
</comment>
<dbReference type="PANTHER" id="PTHR30529">
    <property type="entry name" value="CYTOCHROME B561"/>
    <property type="match status" value="1"/>
</dbReference>
<evidence type="ECO:0000256" key="2">
    <source>
        <dbReference type="ARBA" id="ARBA00004651"/>
    </source>
</evidence>
<evidence type="ECO:0000256" key="10">
    <source>
        <dbReference type="ARBA" id="ARBA00023004"/>
    </source>
</evidence>
<name>A0AAU7Q4P9_9GAMM</name>
<accession>A0AAU7Q4P9</accession>
<keyword evidence="8" id="KW-0249">Electron transport</keyword>
<dbReference type="InterPro" id="IPR011577">
    <property type="entry name" value="Cyt_b561_bac/Ni-Hgenase"/>
</dbReference>
<evidence type="ECO:0000256" key="1">
    <source>
        <dbReference type="ARBA" id="ARBA00001970"/>
    </source>
</evidence>
<evidence type="ECO:0000256" key="8">
    <source>
        <dbReference type="ARBA" id="ARBA00022982"/>
    </source>
</evidence>
<feature type="transmembrane region" description="Helical" evidence="13">
    <location>
        <begin position="74"/>
        <end position="100"/>
    </location>
</feature>
<evidence type="ECO:0000256" key="11">
    <source>
        <dbReference type="ARBA" id="ARBA00023136"/>
    </source>
</evidence>
<dbReference type="GO" id="GO:0020037">
    <property type="term" value="F:heme binding"/>
    <property type="evidence" value="ECO:0007669"/>
    <property type="project" value="TreeGrafter"/>
</dbReference>
<dbReference type="EMBL" id="CP157947">
    <property type="protein sequence ID" value="XBS68014.1"/>
    <property type="molecule type" value="Genomic_DNA"/>
</dbReference>
<evidence type="ECO:0000256" key="9">
    <source>
        <dbReference type="ARBA" id="ARBA00022989"/>
    </source>
</evidence>
<keyword evidence="3" id="KW-0813">Transport</keyword>
<protein>
    <submittedName>
        <fullName evidence="15">Cytochrome b/b6 domain-containing protein</fullName>
    </submittedName>
</protein>
<gene>
    <name evidence="15" type="ORF">ABK905_14050</name>
</gene>
<feature type="domain" description="Cytochrome b561 bacterial/Ni-hydrogenase" evidence="14">
    <location>
        <begin position="3"/>
        <end position="166"/>
    </location>
</feature>
<dbReference type="InterPro" id="IPR052168">
    <property type="entry name" value="Cytochrome_b561_oxidase"/>
</dbReference>
<organism evidence="15">
    <name type="scientific">Acerihabitans sp. KWT182</name>
    <dbReference type="NCBI Taxonomy" id="3157919"/>
    <lineage>
        <taxon>Bacteria</taxon>
        <taxon>Pseudomonadati</taxon>
        <taxon>Pseudomonadota</taxon>
        <taxon>Gammaproteobacteria</taxon>
        <taxon>Enterobacterales</taxon>
        <taxon>Pectobacteriaceae</taxon>
        <taxon>Acerihabitans</taxon>
    </lineage>
</organism>
<dbReference type="GO" id="GO:0022904">
    <property type="term" value="P:respiratory electron transport chain"/>
    <property type="evidence" value="ECO:0007669"/>
    <property type="project" value="InterPro"/>
</dbReference>
<feature type="transmembrane region" description="Helical" evidence="13">
    <location>
        <begin position="136"/>
        <end position="154"/>
    </location>
</feature>
<evidence type="ECO:0000256" key="5">
    <source>
        <dbReference type="ARBA" id="ARBA00022617"/>
    </source>
</evidence>
<reference evidence="15" key="1">
    <citation type="submission" date="2024-06" db="EMBL/GenBank/DDBJ databases">
        <authorList>
            <person name="Coelho C."/>
            <person name="Bento M."/>
            <person name="Garcia E."/>
            <person name="Camelo A."/>
            <person name="Brandao I."/>
            <person name="Espirito Santo C."/>
            <person name="Trovao J."/>
            <person name="Verissimo A."/>
            <person name="Costa J."/>
            <person name="Tiago I."/>
        </authorList>
    </citation>
    <scope>NUCLEOTIDE SEQUENCE</scope>
    <source>
        <strain evidence="15">KWT182</strain>
    </source>
</reference>
<evidence type="ECO:0000256" key="6">
    <source>
        <dbReference type="ARBA" id="ARBA00022692"/>
    </source>
</evidence>
<dbReference type="SUPFAM" id="SSF81342">
    <property type="entry name" value="Transmembrane di-heme cytochromes"/>
    <property type="match status" value="1"/>
</dbReference>
<proteinExistence type="inferred from homology"/>
<comment type="subcellular location">
    <subcellularLocation>
        <location evidence="2">Cell membrane</location>
        <topology evidence="2">Multi-pass membrane protein</topology>
    </subcellularLocation>
</comment>
<keyword evidence="6 13" id="KW-0812">Transmembrane</keyword>
<evidence type="ECO:0000256" key="4">
    <source>
        <dbReference type="ARBA" id="ARBA00022475"/>
    </source>
</evidence>
<dbReference type="Pfam" id="PF01292">
    <property type="entry name" value="Ni_hydr_CYTB"/>
    <property type="match status" value="1"/>
</dbReference>
<evidence type="ECO:0000256" key="3">
    <source>
        <dbReference type="ARBA" id="ARBA00022448"/>
    </source>
</evidence>
<comment type="cofactor">
    <cofactor evidence="1">
        <name>heme b</name>
        <dbReference type="ChEBI" id="CHEBI:60344"/>
    </cofactor>
</comment>
<keyword evidence="9 13" id="KW-1133">Transmembrane helix</keyword>
<dbReference type="PANTHER" id="PTHR30529:SF3">
    <property type="entry name" value="CYTOCHROME B561 HOMOLOG 1"/>
    <property type="match status" value="1"/>
</dbReference>
<evidence type="ECO:0000256" key="12">
    <source>
        <dbReference type="ARBA" id="ARBA00037975"/>
    </source>
</evidence>
<dbReference type="GO" id="GO:0009055">
    <property type="term" value="F:electron transfer activity"/>
    <property type="evidence" value="ECO:0007669"/>
    <property type="project" value="InterPro"/>
</dbReference>
<feature type="transmembrane region" description="Helical" evidence="13">
    <location>
        <begin position="36"/>
        <end position="54"/>
    </location>
</feature>
<dbReference type="GO" id="GO:0005886">
    <property type="term" value="C:plasma membrane"/>
    <property type="evidence" value="ECO:0007669"/>
    <property type="project" value="UniProtKB-SubCell"/>
</dbReference>
<dbReference type="GO" id="GO:0046872">
    <property type="term" value="F:metal ion binding"/>
    <property type="evidence" value="ECO:0007669"/>
    <property type="project" value="UniProtKB-KW"/>
</dbReference>
<dbReference type="InterPro" id="IPR016174">
    <property type="entry name" value="Di-haem_cyt_TM"/>
</dbReference>
<keyword evidence="4" id="KW-1003">Cell membrane</keyword>
<evidence type="ECO:0000259" key="14">
    <source>
        <dbReference type="Pfam" id="PF01292"/>
    </source>
</evidence>
<dbReference type="AlphaFoldDB" id="A0AAU7Q4P9"/>
<keyword evidence="5" id="KW-0349">Heme</keyword>
<evidence type="ECO:0000256" key="13">
    <source>
        <dbReference type="SAM" id="Phobius"/>
    </source>
</evidence>
<sequence length="169" mass="19072">MGFHWVVFILIATAYAAMELRGYAPYGGILRKGMTLVHYTAGLSVLLLMLLRIAARLMSHAPAIIPPPPRWQMILAHAVHGVLYLMFICLPLLGVLTLYFGGREWVFLGYAMPVRDIPDADIQARLRNLHELIANTGYFLIALHAAAALFHHYFMRDNTLMRMLPGKSR</sequence>